<dbReference type="SUPFAM" id="SSF54980">
    <property type="entry name" value="EF-G C-terminal domain-like"/>
    <property type="match status" value="1"/>
</dbReference>
<evidence type="ECO:0000313" key="4">
    <source>
        <dbReference type="EMBL" id="UWP58160.1"/>
    </source>
</evidence>
<dbReference type="SUPFAM" id="SSF54211">
    <property type="entry name" value="Ribosomal protein S5 domain 2-like"/>
    <property type="match status" value="1"/>
</dbReference>
<dbReference type="InterPro" id="IPR020568">
    <property type="entry name" value="Ribosomal_Su5_D2-typ_SF"/>
</dbReference>
<dbReference type="InterPro" id="IPR015269">
    <property type="entry name" value="UPF0029_Impact_C"/>
</dbReference>
<proteinExistence type="inferred from homology"/>
<dbReference type="RefSeq" id="WP_028530285.1">
    <property type="nucleotide sequence ID" value="NZ_CABLBR010000054.1"/>
</dbReference>
<feature type="domain" description="UPF0029" evidence="3">
    <location>
        <begin position="140"/>
        <end position="195"/>
    </location>
</feature>
<gene>
    <name evidence="4" type="ORF">NQ502_12250</name>
</gene>
<dbReference type="Gene3D" id="3.30.70.240">
    <property type="match status" value="1"/>
</dbReference>
<dbReference type="InterPro" id="IPR035647">
    <property type="entry name" value="EFG_III/V"/>
</dbReference>
<evidence type="ECO:0000259" key="2">
    <source>
        <dbReference type="Pfam" id="PF01205"/>
    </source>
</evidence>
<dbReference type="InterPro" id="IPR015796">
    <property type="entry name" value="Impact_YigZ-like"/>
</dbReference>
<organism evidence="4 5">
    <name type="scientific">Ruminococcus gauvreauii</name>
    <dbReference type="NCBI Taxonomy" id="438033"/>
    <lineage>
        <taxon>Bacteria</taxon>
        <taxon>Bacillati</taxon>
        <taxon>Bacillota</taxon>
        <taxon>Clostridia</taxon>
        <taxon>Eubacteriales</taxon>
        <taxon>Oscillospiraceae</taxon>
        <taxon>Ruminococcus</taxon>
    </lineage>
</organism>
<dbReference type="Pfam" id="PF01205">
    <property type="entry name" value="Impact_N"/>
    <property type="match status" value="1"/>
</dbReference>
<dbReference type="Gene3D" id="3.30.230.30">
    <property type="entry name" value="Impact, N-terminal domain"/>
    <property type="match status" value="1"/>
</dbReference>
<reference evidence="4" key="1">
    <citation type="journal article" date="2022" name="Cell">
        <title>Design, construction, and in vivo augmentation of a complex gut microbiome.</title>
        <authorList>
            <person name="Cheng A.G."/>
            <person name="Ho P.Y."/>
            <person name="Aranda-Diaz A."/>
            <person name="Jain S."/>
            <person name="Yu F.B."/>
            <person name="Meng X."/>
            <person name="Wang M."/>
            <person name="Iakiviak M."/>
            <person name="Nagashima K."/>
            <person name="Zhao A."/>
            <person name="Murugkar P."/>
            <person name="Patil A."/>
            <person name="Atabakhsh K."/>
            <person name="Weakley A."/>
            <person name="Yan J."/>
            <person name="Brumbaugh A.R."/>
            <person name="Higginbottom S."/>
            <person name="Dimas A."/>
            <person name="Shiver A.L."/>
            <person name="Deutschbauer A."/>
            <person name="Neff N."/>
            <person name="Sonnenburg J.L."/>
            <person name="Huang K.C."/>
            <person name="Fischbach M.A."/>
        </authorList>
    </citation>
    <scope>NUCLEOTIDE SEQUENCE</scope>
    <source>
        <strain evidence="4">DSM 19829</strain>
    </source>
</reference>
<dbReference type="PANTHER" id="PTHR16301">
    <property type="entry name" value="IMPACT-RELATED"/>
    <property type="match status" value="1"/>
</dbReference>
<dbReference type="InterPro" id="IPR036956">
    <property type="entry name" value="Impact_N_sf"/>
</dbReference>
<evidence type="ECO:0000313" key="5">
    <source>
        <dbReference type="Proteomes" id="UP001060164"/>
    </source>
</evidence>
<dbReference type="EMBL" id="CP102290">
    <property type="protein sequence ID" value="UWP58160.1"/>
    <property type="molecule type" value="Genomic_DNA"/>
</dbReference>
<evidence type="ECO:0000259" key="3">
    <source>
        <dbReference type="Pfam" id="PF09186"/>
    </source>
</evidence>
<keyword evidence="5" id="KW-1185">Reference proteome</keyword>
<dbReference type="InterPro" id="IPR001498">
    <property type="entry name" value="Impact_N"/>
</dbReference>
<name>A0ABY5VE58_9FIRM</name>
<dbReference type="Proteomes" id="UP001060164">
    <property type="component" value="Chromosome"/>
</dbReference>
<protein>
    <submittedName>
        <fullName evidence="4">YigZ family protein</fullName>
    </submittedName>
</protein>
<dbReference type="Pfam" id="PF09186">
    <property type="entry name" value="DUF1949"/>
    <property type="match status" value="1"/>
</dbReference>
<evidence type="ECO:0000256" key="1">
    <source>
        <dbReference type="ARBA" id="ARBA00007665"/>
    </source>
</evidence>
<sequence length="224" mass="24910">MIEQYKTIYRGGQAEIVEKKSRFIASLRYVENEESALEFVEQVKKQHWNARHHCWAYAIGQRQEKVRCSDDGEPSGTAGKPMLDVLLGSGVCYAAAVVTRYFGGTLLGTGGLVRAYSRSVQEGLQACEIIERKYGALFSVQTDYNGLGKIQYLLGQQDIPIMDVIYGEDVDMKILLPVSLAGKLQSDITEATSGKAMIHREEDLYFAVKDKMILTGDALLAEEN</sequence>
<comment type="similarity">
    <text evidence="1">Belongs to the IMPACT family.</text>
</comment>
<dbReference type="PROSITE" id="PS00910">
    <property type="entry name" value="UPF0029"/>
    <property type="match status" value="1"/>
</dbReference>
<dbReference type="InterPro" id="IPR023582">
    <property type="entry name" value="Impact"/>
</dbReference>
<accession>A0ABY5VE58</accession>
<dbReference type="PANTHER" id="PTHR16301:SF20">
    <property type="entry name" value="IMPACT FAMILY MEMBER YIGZ"/>
    <property type="match status" value="1"/>
</dbReference>
<feature type="domain" description="Impact N-terminal" evidence="2">
    <location>
        <begin position="19"/>
        <end position="123"/>
    </location>
</feature>
<dbReference type="NCBIfam" id="TIGR00257">
    <property type="entry name" value="IMPACT_YIGZ"/>
    <property type="match status" value="1"/>
</dbReference>
<dbReference type="InterPro" id="IPR020569">
    <property type="entry name" value="UPF0029_Impact_CS"/>
</dbReference>